<accession>A0A0A9F2H8</accession>
<proteinExistence type="predicted"/>
<evidence type="ECO:0000313" key="1">
    <source>
        <dbReference type="EMBL" id="JAE07215.1"/>
    </source>
</evidence>
<dbReference type="AlphaFoldDB" id="A0A0A9F2H8"/>
<protein>
    <submittedName>
        <fullName evidence="1">Uncharacterized protein</fullName>
    </submittedName>
</protein>
<sequence>MAHALLSLGLGLRLRERILHELPQRQVRLLRGRPHHDP</sequence>
<dbReference type="EMBL" id="GBRH01190681">
    <property type="protein sequence ID" value="JAE07215.1"/>
    <property type="molecule type" value="Transcribed_RNA"/>
</dbReference>
<name>A0A0A9F2H8_ARUDO</name>
<organism evidence="1">
    <name type="scientific">Arundo donax</name>
    <name type="common">Giant reed</name>
    <name type="synonym">Donax arundinaceus</name>
    <dbReference type="NCBI Taxonomy" id="35708"/>
    <lineage>
        <taxon>Eukaryota</taxon>
        <taxon>Viridiplantae</taxon>
        <taxon>Streptophyta</taxon>
        <taxon>Embryophyta</taxon>
        <taxon>Tracheophyta</taxon>
        <taxon>Spermatophyta</taxon>
        <taxon>Magnoliopsida</taxon>
        <taxon>Liliopsida</taxon>
        <taxon>Poales</taxon>
        <taxon>Poaceae</taxon>
        <taxon>PACMAD clade</taxon>
        <taxon>Arundinoideae</taxon>
        <taxon>Arundineae</taxon>
        <taxon>Arundo</taxon>
    </lineage>
</organism>
<reference evidence="1" key="2">
    <citation type="journal article" date="2015" name="Data Brief">
        <title>Shoot transcriptome of the giant reed, Arundo donax.</title>
        <authorList>
            <person name="Barrero R.A."/>
            <person name="Guerrero F.D."/>
            <person name="Moolhuijzen P."/>
            <person name="Goolsby J.A."/>
            <person name="Tidwell J."/>
            <person name="Bellgard S.E."/>
            <person name="Bellgard M.I."/>
        </authorList>
    </citation>
    <scope>NUCLEOTIDE SEQUENCE</scope>
    <source>
        <tissue evidence="1">Shoot tissue taken approximately 20 cm above the soil surface</tissue>
    </source>
</reference>
<reference evidence="1" key="1">
    <citation type="submission" date="2014-09" db="EMBL/GenBank/DDBJ databases">
        <authorList>
            <person name="Magalhaes I.L.F."/>
            <person name="Oliveira U."/>
            <person name="Santos F.R."/>
            <person name="Vidigal T.H.D.A."/>
            <person name="Brescovit A.D."/>
            <person name="Santos A.J."/>
        </authorList>
    </citation>
    <scope>NUCLEOTIDE SEQUENCE</scope>
    <source>
        <tissue evidence="1">Shoot tissue taken approximately 20 cm above the soil surface</tissue>
    </source>
</reference>